<name>A0ABN7LDR8_9BACT</name>
<feature type="transmembrane region" description="Helical" evidence="6">
    <location>
        <begin position="262"/>
        <end position="282"/>
    </location>
</feature>
<keyword evidence="2" id="KW-1003">Cell membrane</keyword>
<dbReference type="EMBL" id="CAJNBJ010000005">
    <property type="protein sequence ID" value="CAE6739905.1"/>
    <property type="molecule type" value="Genomic_DNA"/>
</dbReference>
<evidence type="ECO:0000256" key="6">
    <source>
        <dbReference type="SAM" id="Phobius"/>
    </source>
</evidence>
<dbReference type="Proteomes" id="UP000675880">
    <property type="component" value="Unassembled WGS sequence"/>
</dbReference>
<keyword evidence="7" id="KW-0378">Hydrolase</keyword>
<dbReference type="GO" id="GO:0016787">
    <property type="term" value="F:hydrolase activity"/>
    <property type="evidence" value="ECO:0007669"/>
    <property type="project" value="UniProtKB-KW"/>
</dbReference>
<dbReference type="PANTHER" id="PTHR30213:SF0">
    <property type="entry name" value="UPF0761 MEMBRANE PROTEIN YIHY"/>
    <property type="match status" value="1"/>
</dbReference>
<evidence type="ECO:0000313" key="8">
    <source>
        <dbReference type="Proteomes" id="UP000675880"/>
    </source>
</evidence>
<proteinExistence type="predicted"/>
<dbReference type="NCBIfam" id="TIGR00765">
    <property type="entry name" value="yihY_not_rbn"/>
    <property type="match status" value="1"/>
</dbReference>
<keyword evidence="5 6" id="KW-0472">Membrane</keyword>
<gene>
    <name evidence="7" type="ORF">NSPZN2_130038</name>
</gene>
<dbReference type="Pfam" id="PF03631">
    <property type="entry name" value="Virul_fac_BrkB"/>
    <property type="match status" value="1"/>
</dbReference>
<dbReference type="RefSeq" id="WP_213041981.1">
    <property type="nucleotide sequence ID" value="NZ_CAJNBJ010000005.1"/>
</dbReference>
<accession>A0ABN7LDR8</accession>
<evidence type="ECO:0000256" key="2">
    <source>
        <dbReference type="ARBA" id="ARBA00022475"/>
    </source>
</evidence>
<keyword evidence="4 6" id="KW-1133">Transmembrane helix</keyword>
<organism evidence="7 8">
    <name type="scientific">Nitrospira defluvii</name>
    <dbReference type="NCBI Taxonomy" id="330214"/>
    <lineage>
        <taxon>Bacteria</taxon>
        <taxon>Pseudomonadati</taxon>
        <taxon>Nitrospirota</taxon>
        <taxon>Nitrospiria</taxon>
        <taxon>Nitrospirales</taxon>
        <taxon>Nitrospiraceae</taxon>
        <taxon>Nitrospira</taxon>
    </lineage>
</organism>
<evidence type="ECO:0000256" key="4">
    <source>
        <dbReference type="ARBA" id="ARBA00022989"/>
    </source>
</evidence>
<feature type="transmembrane region" description="Helical" evidence="6">
    <location>
        <begin position="139"/>
        <end position="167"/>
    </location>
</feature>
<reference evidence="7 8" key="1">
    <citation type="submission" date="2021-02" db="EMBL/GenBank/DDBJ databases">
        <authorList>
            <person name="Han P."/>
        </authorList>
    </citation>
    <scope>NUCLEOTIDE SEQUENCE [LARGE SCALE GENOMIC DNA]</scope>
    <source>
        <strain evidence="7">Candidatus Nitrospira sp. ZN2</strain>
    </source>
</reference>
<comment type="subcellular location">
    <subcellularLocation>
        <location evidence="1">Cell membrane</location>
        <topology evidence="1">Multi-pass membrane protein</topology>
    </subcellularLocation>
</comment>
<evidence type="ECO:0000256" key="5">
    <source>
        <dbReference type="ARBA" id="ARBA00023136"/>
    </source>
</evidence>
<evidence type="ECO:0000256" key="1">
    <source>
        <dbReference type="ARBA" id="ARBA00004651"/>
    </source>
</evidence>
<feature type="transmembrane region" description="Helical" evidence="6">
    <location>
        <begin position="36"/>
        <end position="59"/>
    </location>
</feature>
<dbReference type="PIRSF" id="PIRSF035875">
    <property type="entry name" value="RNase_BN"/>
    <property type="match status" value="1"/>
</dbReference>
<protein>
    <submittedName>
        <fullName evidence="7">Ribonuclease BN</fullName>
        <ecNumber evidence="7">3.1.-.-</ecNumber>
    </submittedName>
</protein>
<keyword evidence="8" id="KW-1185">Reference proteome</keyword>
<comment type="caution">
    <text evidence="7">The sequence shown here is derived from an EMBL/GenBank/DDBJ whole genome shotgun (WGS) entry which is preliminary data.</text>
</comment>
<feature type="transmembrane region" description="Helical" evidence="6">
    <location>
        <begin position="99"/>
        <end position="119"/>
    </location>
</feature>
<dbReference type="EC" id="3.1.-.-" evidence="7"/>
<feature type="transmembrane region" description="Helical" evidence="6">
    <location>
        <begin position="214"/>
        <end position="231"/>
    </location>
</feature>
<dbReference type="InterPro" id="IPR017039">
    <property type="entry name" value="Virul_fac_BrkB"/>
</dbReference>
<keyword evidence="3 6" id="KW-0812">Transmembrane</keyword>
<evidence type="ECO:0000313" key="7">
    <source>
        <dbReference type="EMBL" id="CAE6739905.1"/>
    </source>
</evidence>
<dbReference type="PANTHER" id="PTHR30213">
    <property type="entry name" value="INNER MEMBRANE PROTEIN YHJD"/>
    <property type="match status" value="1"/>
</dbReference>
<sequence length="294" mass="32819">MEETLQFPAQATRTMSVLRAFQGAAWNFWHHGCTTLAASLAFFSLLSFFPLVFLLLSLAGGLRHQMKGHEYLLELLQGFMPELGDQLAMEVGGVAGEDTVRWVAGISFVWFGLLVFYEVDDAVNIVFGTAHLRHALGTTAIAVGLLGVVGLFFTLSFLVTQIFRMLLHQASRIGNLNFEELLVNHFMLSYLLPFVLVFAVSTGLYRYVPRSLPAWREAAIGGITLTLLWEAAKHIFSLYLQTLSIYSLMYGSFLVMVLFPLWVYYSAALLLFGAAVAMKGTLRNLGLNEVRWKS</sequence>
<feature type="transmembrane region" description="Helical" evidence="6">
    <location>
        <begin position="188"/>
        <end position="208"/>
    </location>
</feature>
<evidence type="ECO:0000256" key="3">
    <source>
        <dbReference type="ARBA" id="ARBA00022692"/>
    </source>
</evidence>